<evidence type="ECO:0000256" key="11">
    <source>
        <dbReference type="ARBA" id="ARBA00093250"/>
    </source>
</evidence>
<evidence type="ECO:0000256" key="13">
    <source>
        <dbReference type="ARBA" id="ARBA00093264"/>
    </source>
</evidence>
<keyword evidence="18" id="KW-1185">Reference proteome</keyword>
<dbReference type="InterPro" id="IPR036291">
    <property type="entry name" value="NAD(P)-bd_dom_sf"/>
</dbReference>
<evidence type="ECO:0000256" key="6">
    <source>
        <dbReference type="ARBA" id="ARBA00093197"/>
    </source>
</evidence>
<comment type="subunit">
    <text evidence="15">Homodimer. Binds the thyroid hormone triiodothyronine (T3); T3 binding inhibits enzymatic activity.</text>
</comment>
<dbReference type="EC" id="1.5.1.25" evidence="2"/>
<dbReference type="InterPro" id="IPR003462">
    <property type="entry name" value="ODC_Mu_crystall"/>
</dbReference>
<dbReference type="Pfam" id="PF02423">
    <property type="entry name" value="OCD_Mu_crystall"/>
    <property type="match status" value="1"/>
</dbReference>
<evidence type="ECO:0000256" key="7">
    <source>
        <dbReference type="ARBA" id="ARBA00093203"/>
    </source>
</evidence>
<dbReference type="PANTHER" id="PTHR13812:SF19">
    <property type="entry name" value="KETIMINE REDUCTASE MU-CRYSTALLIN"/>
    <property type="match status" value="1"/>
</dbReference>
<evidence type="ECO:0000256" key="1">
    <source>
        <dbReference type="ARBA" id="ARBA00008903"/>
    </source>
</evidence>
<dbReference type="EC" id="1.5.1.1" evidence="16"/>
<dbReference type="PANTHER" id="PTHR13812">
    <property type="entry name" value="KETIMINE REDUCTASE MU-CRYSTALLIN"/>
    <property type="match status" value="1"/>
</dbReference>
<evidence type="ECO:0000256" key="17">
    <source>
        <dbReference type="ARBA" id="ARBA00093650"/>
    </source>
</evidence>
<dbReference type="InterPro" id="IPR023401">
    <property type="entry name" value="ODC_N"/>
</dbReference>
<evidence type="ECO:0000313" key="18">
    <source>
        <dbReference type="Proteomes" id="UP000887574"/>
    </source>
</evidence>
<evidence type="ECO:0000256" key="4">
    <source>
        <dbReference type="ARBA" id="ARBA00033420"/>
    </source>
</evidence>
<reference evidence="19" key="1">
    <citation type="submission" date="2022-11" db="UniProtKB">
        <authorList>
            <consortium name="WormBaseParasite"/>
        </authorList>
    </citation>
    <scope>IDENTIFICATION</scope>
</reference>
<dbReference type="GO" id="GO:0050241">
    <property type="term" value="F:pyrroline-2-carboxylate reductase activity"/>
    <property type="evidence" value="ECO:0007669"/>
    <property type="project" value="UniProtKB-EC"/>
</dbReference>
<dbReference type="Gene3D" id="3.40.50.720">
    <property type="entry name" value="NAD(P)-binding Rossmann-like Domain"/>
    <property type="match status" value="1"/>
</dbReference>
<comment type="catalytic activity">
    <reaction evidence="14">
        <text>L-pipecolate + NADP(+) = Delta(1)-piperideine-2-carboxylate + NADPH + H(+)</text>
        <dbReference type="Rhea" id="RHEA:12524"/>
        <dbReference type="ChEBI" id="CHEBI:15378"/>
        <dbReference type="ChEBI" id="CHEBI:57783"/>
        <dbReference type="ChEBI" id="CHEBI:58349"/>
        <dbReference type="ChEBI" id="CHEBI:61185"/>
        <dbReference type="ChEBI" id="CHEBI:77631"/>
        <dbReference type="EC" id="1.5.1.1"/>
    </reaction>
    <physiologicalReaction direction="right-to-left" evidence="14">
        <dbReference type="Rhea" id="RHEA:12526"/>
    </physiologicalReaction>
</comment>
<dbReference type="SUPFAM" id="SSF51735">
    <property type="entry name" value="NAD(P)-binding Rossmann-fold domains"/>
    <property type="match status" value="1"/>
</dbReference>
<accession>A0A915DV25</accession>
<evidence type="ECO:0000256" key="10">
    <source>
        <dbReference type="ARBA" id="ARBA00093248"/>
    </source>
</evidence>
<evidence type="ECO:0000256" key="15">
    <source>
        <dbReference type="ARBA" id="ARBA00093567"/>
    </source>
</evidence>
<comment type="catalytic activity">
    <reaction evidence="11">
        <text>(S)-cystathionine ketimine + NADH + 2 H(+) = (3R,5S)-2,3,5,6,7-pentahydro-1,4-thiazepine-3,5-dicarboxylate + NAD(+)</text>
        <dbReference type="Rhea" id="RHEA:68032"/>
        <dbReference type="ChEBI" id="CHEBI:15378"/>
        <dbReference type="ChEBI" id="CHEBI:57540"/>
        <dbReference type="ChEBI" id="CHEBI:57945"/>
        <dbReference type="ChEBI" id="CHEBI:176808"/>
        <dbReference type="ChEBI" id="CHEBI:176810"/>
    </reaction>
    <physiologicalReaction direction="left-to-right" evidence="11">
        <dbReference type="Rhea" id="RHEA:68033"/>
    </physiologicalReaction>
</comment>
<comment type="catalytic activity">
    <reaction evidence="10">
        <text>(R)-lanthionine ketimine + NADPH + 2 H(+) = (3R,5R)-1,4-thiomorpholine-3,5-dicarboxylate + NADP(+)</text>
        <dbReference type="Rhea" id="RHEA:68040"/>
        <dbReference type="ChEBI" id="CHEBI:15378"/>
        <dbReference type="ChEBI" id="CHEBI:57783"/>
        <dbReference type="ChEBI" id="CHEBI:58349"/>
        <dbReference type="ChEBI" id="CHEBI:176891"/>
        <dbReference type="ChEBI" id="CHEBI:176892"/>
    </reaction>
    <physiologicalReaction direction="left-to-right" evidence="10">
        <dbReference type="Rhea" id="RHEA:68041"/>
    </physiologicalReaction>
</comment>
<name>A0A915DV25_9BILA</name>
<evidence type="ECO:0000313" key="19">
    <source>
        <dbReference type="WBParaSite" id="jg23984"/>
    </source>
</evidence>
<organism evidence="18 19">
    <name type="scientific">Ditylenchus dipsaci</name>
    <dbReference type="NCBI Taxonomy" id="166011"/>
    <lineage>
        <taxon>Eukaryota</taxon>
        <taxon>Metazoa</taxon>
        <taxon>Ecdysozoa</taxon>
        <taxon>Nematoda</taxon>
        <taxon>Chromadorea</taxon>
        <taxon>Rhabditida</taxon>
        <taxon>Tylenchina</taxon>
        <taxon>Tylenchomorpha</taxon>
        <taxon>Sphaerularioidea</taxon>
        <taxon>Anguinidae</taxon>
        <taxon>Anguininae</taxon>
        <taxon>Ditylenchus</taxon>
    </lineage>
</organism>
<evidence type="ECO:0000256" key="2">
    <source>
        <dbReference type="ARBA" id="ARBA00012883"/>
    </source>
</evidence>
<sequence length="178" mass="19839">MPCYLGGNDPIAGIKWIGSRQHNPKKFNIPRASALIVLNDSETNYPVAVMEGSLISAMRTAAITGVSIKYLAKKDFSDITVIGCGPIAQMQIKTVLEQYAQVKKIHLFDVNPEAAEKLKALFLSEYPNLEMKFMTVPSLRFSKLTSSLPAQSQINLTFHLSGLKKLLCFKYFNYGYRA</sequence>
<comment type="similarity">
    <text evidence="1">Belongs to the ornithine cyclodeaminase/mu-crystallin family.</text>
</comment>
<dbReference type="GO" id="GO:0047127">
    <property type="term" value="F:thiomorpholine-carboxylate dehydrogenase activity"/>
    <property type="evidence" value="ECO:0007669"/>
    <property type="project" value="UniProtKB-EC"/>
</dbReference>
<comment type="catalytic activity">
    <reaction evidence="7">
        <text>L-proline + NADP(+) = 1-pyrroline-2-carboxylate + NADPH + H(+)</text>
        <dbReference type="Rhea" id="RHEA:20317"/>
        <dbReference type="ChEBI" id="CHEBI:15378"/>
        <dbReference type="ChEBI" id="CHEBI:39785"/>
        <dbReference type="ChEBI" id="CHEBI:57783"/>
        <dbReference type="ChEBI" id="CHEBI:58349"/>
        <dbReference type="ChEBI" id="CHEBI:60039"/>
        <dbReference type="EC" id="1.5.1.1"/>
    </reaction>
    <physiologicalReaction direction="right-to-left" evidence="7">
        <dbReference type="Rhea" id="RHEA:20319"/>
    </physiologicalReaction>
</comment>
<evidence type="ECO:0000256" key="14">
    <source>
        <dbReference type="ARBA" id="ARBA00093273"/>
    </source>
</evidence>
<evidence type="ECO:0000256" key="16">
    <source>
        <dbReference type="ARBA" id="ARBA00093598"/>
    </source>
</evidence>
<comment type="catalytic activity">
    <reaction evidence="5">
        <text>L-pipecolate + NAD(+) = Delta(1)-piperideine-2-carboxylate + NADH + H(+)</text>
        <dbReference type="Rhea" id="RHEA:30807"/>
        <dbReference type="ChEBI" id="CHEBI:15378"/>
        <dbReference type="ChEBI" id="CHEBI:57540"/>
        <dbReference type="ChEBI" id="CHEBI:57945"/>
        <dbReference type="ChEBI" id="CHEBI:61185"/>
        <dbReference type="ChEBI" id="CHEBI:77631"/>
        <dbReference type="EC" id="1.5.1.1"/>
    </reaction>
    <physiologicalReaction direction="right-to-left" evidence="5">
        <dbReference type="Rhea" id="RHEA:30809"/>
    </physiologicalReaction>
</comment>
<evidence type="ECO:0000256" key="5">
    <source>
        <dbReference type="ARBA" id="ARBA00093190"/>
    </source>
</evidence>
<evidence type="ECO:0000256" key="3">
    <source>
        <dbReference type="ARBA" id="ARBA00015173"/>
    </source>
</evidence>
<dbReference type="WBParaSite" id="jg23984">
    <property type="protein sequence ID" value="jg23984"/>
    <property type="gene ID" value="jg23984"/>
</dbReference>
<evidence type="ECO:0000256" key="8">
    <source>
        <dbReference type="ARBA" id="ARBA00093226"/>
    </source>
</evidence>
<comment type="catalytic activity">
    <reaction evidence="8">
        <text>(3R)-1,4-thiomorpholine-3-carboxylate + NAD(+) = 3,4-dehydrothiomorpholine-3-carboxylate + NADH + 2 H(+)</text>
        <dbReference type="Rhea" id="RHEA:12504"/>
        <dbReference type="ChEBI" id="CHEBI:15378"/>
        <dbReference type="ChEBI" id="CHEBI:57540"/>
        <dbReference type="ChEBI" id="CHEBI:57945"/>
        <dbReference type="ChEBI" id="CHEBI:58517"/>
        <dbReference type="ChEBI" id="CHEBI:176873"/>
        <dbReference type="EC" id="1.5.1.25"/>
    </reaction>
    <physiologicalReaction direction="right-to-left" evidence="8">
        <dbReference type="Rhea" id="RHEA:12506"/>
    </physiologicalReaction>
</comment>
<comment type="catalytic activity">
    <reaction evidence="13">
        <text>L-proline + NAD(+) = 1-pyrroline-2-carboxylate + NADH + H(+)</text>
        <dbReference type="Rhea" id="RHEA:20321"/>
        <dbReference type="ChEBI" id="CHEBI:15378"/>
        <dbReference type="ChEBI" id="CHEBI:39785"/>
        <dbReference type="ChEBI" id="CHEBI:57540"/>
        <dbReference type="ChEBI" id="CHEBI:57945"/>
        <dbReference type="ChEBI" id="CHEBI:60039"/>
        <dbReference type="EC" id="1.5.1.1"/>
    </reaction>
    <physiologicalReaction direction="right-to-left" evidence="13">
        <dbReference type="Rhea" id="RHEA:20323"/>
    </physiologicalReaction>
</comment>
<evidence type="ECO:0000256" key="9">
    <source>
        <dbReference type="ARBA" id="ARBA00093227"/>
    </source>
</evidence>
<dbReference type="GO" id="GO:0005737">
    <property type="term" value="C:cytoplasm"/>
    <property type="evidence" value="ECO:0007669"/>
    <property type="project" value="TreeGrafter"/>
</dbReference>
<dbReference type="Proteomes" id="UP000887574">
    <property type="component" value="Unplaced"/>
</dbReference>
<dbReference type="Gene3D" id="3.30.1780.10">
    <property type="entry name" value="ornithine cyclodeaminase, domain 1"/>
    <property type="match status" value="1"/>
</dbReference>
<dbReference type="AlphaFoldDB" id="A0A915DV25"/>
<comment type="catalytic activity">
    <reaction evidence="12">
        <text>(3R)-1,4-thiomorpholine-3-carboxylate + NADP(+) = 3,4-dehydrothiomorpholine-3-carboxylate + NADPH + 2 H(+)</text>
        <dbReference type="Rhea" id="RHEA:12500"/>
        <dbReference type="ChEBI" id="CHEBI:15378"/>
        <dbReference type="ChEBI" id="CHEBI:57783"/>
        <dbReference type="ChEBI" id="CHEBI:58349"/>
        <dbReference type="ChEBI" id="CHEBI:58517"/>
        <dbReference type="ChEBI" id="CHEBI:176873"/>
        <dbReference type="EC" id="1.5.1.25"/>
    </reaction>
    <physiologicalReaction direction="right-to-left" evidence="12">
        <dbReference type="Rhea" id="RHEA:12502"/>
    </physiologicalReaction>
</comment>
<protein>
    <recommendedName>
        <fullName evidence="3">Ketimine reductase mu-crystallin</fullName>
        <ecNumber evidence="16">1.5.1.1</ecNumber>
        <ecNumber evidence="2">1.5.1.25</ecNumber>
    </recommendedName>
    <alternativeName>
        <fullName evidence="17">1-piperideine-2-carboxylate/1-pyrroline-2-carboxylate reductase</fullName>
    </alternativeName>
    <alternativeName>
        <fullName evidence="4">NADP-regulated thyroid-hormone-binding protein</fullName>
    </alternativeName>
</protein>
<comment type="catalytic activity">
    <reaction evidence="6">
        <text>Delta(2)-thiazoline-2-carboxylate + NADPH + 2 H(+) = L-thiazolidine-2-carboxylate + NADP(+)</text>
        <dbReference type="Rhea" id="RHEA:68072"/>
        <dbReference type="ChEBI" id="CHEBI:15378"/>
        <dbReference type="ChEBI" id="CHEBI:57783"/>
        <dbReference type="ChEBI" id="CHEBI:58349"/>
        <dbReference type="ChEBI" id="CHEBI:176895"/>
        <dbReference type="ChEBI" id="CHEBI:176896"/>
    </reaction>
    <physiologicalReaction direction="left-to-right" evidence="6">
        <dbReference type="Rhea" id="RHEA:68073"/>
    </physiologicalReaction>
</comment>
<evidence type="ECO:0000256" key="12">
    <source>
        <dbReference type="ARBA" id="ARBA00093263"/>
    </source>
</evidence>
<comment type="catalytic activity">
    <reaction evidence="9">
        <text>(S)-cystathionine ketimine + NADPH + 2 H(+) = (3R,5S)-2,3,5,6,7-pentahydro-1,4-thiazepine-3,5-dicarboxylate + NADP(+)</text>
        <dbReference type="Rhea" id="RHEA:68036"/>
        <dbReference type="ChEBI" id="CHEBI:15378"/>
        <dbReference type="ChEBI" id="CHEBI:57783"/>
        <dbReference type="ChEBI" id="CHEBI:58349"/>
        <dbReference type="ChEBI" id="CHEBI:176808"/>
        <dbReference type="ChEBI" id="CHEBI:176810"/>
    </reaction>
    <physiologicalReaction direction="left-to-right" evidence="9">
        <dbReference type="Rhea" id="RHEA:68037"/>
    </physiologicalReaction>
</comment>
<proteinExistence type="inferred from homology"/>